<organism evidence="1">
    <name type="scientific">Dipodfec virus RodF1_49</name>
    <dbReference type="NCBI Taxonomy" id="2929299"/>
    <lineage>
        <taxon>Viruses</taxon>
        <taxon>Monodnaviria</taxon>
        <taxon>Sangervirae</taxon>
        <taxon>Phixviricota</taxon>
        <taxon>Malgrandaviricetes</taxon>
        <taxon>Petitvirales</taxon>
        <taxon>Microviridae</taxon>
    </lineage>
</organism>
<reference evidence="1" key="1">
    <citation type="submission" date="2022-02" db="EMBL/GenBank/DDBJ databases">
        <title>Towards deciphering the DNA virus diversity associated with rodent species in the families Cricetidae and Heteromyidae.</title>
        <authorList>
            <person name="Lund M."/>
            <person name="Larsen B.B."/>
            <person name="Gryseels S."/>
            <person name="Kraberger S."/>
            <person name="Rowsey D.M."/>
            <person name="Steger L."/>
            <person name="Yule K.M."/>
            <person name="Upham N.S."/>
            <person name="Worobey M."/>
            <person name="Van Doorslaer K."/>
            <person name="Varsani A."/>
        </authorList>
    </citation>
    <scope>NUCLEOTIDE SEQUENCE</scope>
    <source>
        <strain evidence="1">NeonRodF1_49</strain>
    </source>
</reference>
<protein>
    <submittedName>
        <fullName evidence="1">Uncharacterized protein</fullName>
    </submittedName>
</protein>
<evidence type="ECO:0000313" key="1">
    <source>
        <dbReference type="EMBL" id="UPW41983.1"/>
    </source>
</evidence>
<dbReference type="EMBL" id="OM869705">
    <property type="protein sequence ID" value="UPW41983.1"/>
    <property type="molecule type" value="Genomic_DNA"/>
</dbReference>
<name>A0A976R8X9_9VIRU</name>
<proteinExistence type="predicted"/>
<accession>A0A976R8X9</accession>
<sequence>MTNLPVFSICDVLTPNEHLLNLTRMACYAIISSRRQVSVFIDPMSVSNSDFWTEYNCFKDSVEYSVPVNIATVDEDEFYCICVSADDYTRLTIDLATYANLTFTDGPSKE</sequence>